<evidence type="ECO:0000259" key="2">
    <source>
        <dbReference type="Pfam" id="PF04548"/>
    </source>
</evidence>
<proteinExistence type="predicted"/>
<dbReference type="Gene3D" id="3.40.50.300">
    <property type="entry name" value="P-loop containing nucleotide triphosphate hydrolases"/>
    <property type="match status" value="1"/>
</dbReference>
<protein>
    <submittedName>
        <fullName evidence="3">Nucleolar GTP-binding protein 1</fullName>
    </submittedName>
</protein>
<gene>
    <name evidence="3" type="ORF">QBC47DRAFT_405489</name>
</gene>
<dbReference type="SUPFAM" id="SSF52540">
    <property type="entry name" value="P-loop containing nucleoside triphosphate hydrolases"/>
    <property type="match status" value="1"/>
</dbReference>
<dbReference type="InterPro" id="IPR006703">
    <property type="entry name" value="G_AIG1"/>
</dbReference>
<dbReference type="InterPro" id="IPR027417">
    <property type="entry name" value="P-loop_NTPase"/>
</dbReference>
<keyword evidence="1" id="KW-0547">Nucleotide-binding</keyword>
<dbReference type="Pfam" id="PF04548">
    <property type="entry name" value="AIG1"/>
    <property type="match status" value="1"/>
</dbReference>
<evidence type="ECO:0000313" key="3">
    <source>
        <dbReference type="EMBL" id="KAK1752284.1"/>
    </source>
</evidence>
<sequence>MAPVITLILIGPTGSGKSSFVKKAAKLKDEAIGIGKGLQPCTMNCEVYTFKHKETEFSLIDTPGLQDDPIRNFPVLKEIASQLSKSSETPWISGAVYFHPITDRRFGASNRLSLDIFRAICGESLFSRVISVTTMWDRLKREKIPEFKKLSDELRNDMLNFTGDGGVVYDLRATGDPWPGLSVLDHFAAIGCSKNRCLQLEKEVRSFGPSGFKKTQAGKEIKKRAKGACTIL</sequence>
<reference evidence="3" key="1">
    <citation type="submission" date="2023-06" db="EMBL/GenBank/DDBJ databases">
        <title>Genome-scale phylogeny and comparative genomics of the fungal order Sordariales.</title>
        <authorList>
            <consortium name="Lawrence Berkeley National Laboratory"/>
            <person name="Hensen N."/>
            <person name="Bonometti L."/>
            <person name="Westerberg I."/>
            <person name="Brannstrom I.O."/>
            <person name="Guillou S."/>
            <person name="Cros-Aarteil S."/>
            <person name="Calhoun S."/>
            <person name="Haridas S."/>
            <person name="Kuo A."/>
            <person name="Mondo S."/>
            <person name="Pangilinan J."/>
            <person name="Riley R."/>
            <person name="Labutti K."/>
            <person name="Andreopoulos B."/>
            <person name="Lipzen A."/>
            <person name="Chen C."/>
            <person name="Yanf M."/>
            <person name="Daum C."/>
            <person name="Ng V."/>
            <person name="Clum A."/>
            <person name="Steindorff A."/>
            <person name="Ohm R."/>
            <person name="Martin F."/>
            <person name="Silar P."/>
            <person name="Natvig D."/>
            <person name="Lalanne C."/>
            <person name="Gautier V."/>
            <person name="Ament-Velasquez S.L."/>
            <person name="Kruys A."/>
            <person name="Hutchinson M.I."/>
            <person name="Powell A.J."/>
            <person name="Barry K."/>
            <person name="Miller A.N."/>
            <person name="Grigoriev I.V."/>
            <person name="Debuchy R."/>
            <person name="Gladieux P."/>
            <person name="Thoren M.H."/>
            <person name="Johannesson H."/>
        </authorList>
    </citation>
    <scope>NUCLEOTIDE SEQUENCE</scope>
    <source>
        <strain evidence="3">PSN4</strain>
    </source>
</reference>
<organism evidence="3 4">
    <name type="scientific">Echria macrotheca</name>
    <dbReference type="NCBI Taxonomy" id="438768"/>
    <lineage>
        <taxon>Eukaryota</taxon>
        <taxon>Fungi</taxon>
        <taxon>Dikarya</taxon>
        <taxon>Ascomycota</taxon>
        <taxon>Pezizomycotina</taxon>
        <taxon>Sordariomycetes</taxon>
        <taxon>Sordariomycetidae</taxon>
        <taxon>Sordariales</taxon>
        <taxon>Schizotheciaceae</taxon>
        <taxon>Echria</taxon>
    </lineage>
</organism>
<comment type="caution">
    <text evidence="3">The sequence shown here is derived from an EMBL/GenBank/DDBJ whole genome shotgun (WGS) entry which is preliminary data.</text>
</comment>
<keyword evidence="4" id="KW-1185">Reference proteome</keyword>
<dbReference type="AlphaFoldDB" id="A0AAJ0B7Q3"/>
<evidence type="ECO:0000256" key="1">
    <source>
        <dbReference type="ARBA" id="ARBA00022741"/>
    </source>
</evidence>
<accession>A0AAJ0B7Q3</accession>
<dbReference type="EMBL" id="MU839840">
    <property type="protein sequence ID" value="KAK1752284.1"/>
    <property type="molecule type" value="Genomic_DNA"/>
</dbReference>
<evidence type="ECO:0000313" key="4">
    <source>
        <dbReference type="Proteomes" id="UP001239445"/>
    </source>
</evidence>
<dbReference type="Proteomes" id="UP001239445">
    <property type="component" value="Unassembled WGS sequence"/>
</dbReference>
<name>A0AAJ0B7Q3_9PEZI</name>
<feature type="domain" description="AIG1-type G" evidence="2">
    <location>
        <begin position="6"/>
        <end position="153"/>
    </location>
</feature>
<dbReference type="GO" id="GO:0005525">
    <property type="term" value="F:GTP binding"/>
    <property type="evidence" value="ECO:0007669"/>
    <property type="project" value="InterPro"/>
</dbReference>